<organism evidence="2 3">
    <name type="scientific">Vigna unguiculata</name>
    <name type="common">Cowpea</name>
    <dbReference type="NCBI Taxonomy" id="3917"/>
    <lineage>
        <taxon>Eukaryota</taxon>
        <taxon>Viridiplantae</taxon>
        <taxon>Streptophyta</taxon>
        <taxon>Embryophyta</taxon>
        <taxon>Tracheophyta</taxon>
        <taxon>Spermatophyta</taxon>
        <taxon>Magnoliopsida</taxon>
        <taxon>eudicotyledons</taxon>
        <taxon>Gunneridae</taxon>
        <taxon>Pentapetalae</taxon>
        <taxon>rosids</taxon>
        <taxon>fabids</taxon>
        <taxon>Fabales</taxon>
        <taxon>Fabaceae</taxon>
        <taxon>Papilionoideae</taxon>
        <taxon>50 kb inversion clade</taxon>
        <taxon>NPAAA clade</taxon>
        <taxon>indigoferoid/millettioid clade</taxon>
        <taxon>Phaseoleae</taxon>
        <taxon>Vigna</taxon>
    </lineage>
</organism>
<protein>
    <submittedName>
        <fullName evidence="2">Putative transposase</fullName>
    </submittedName>
</protein>
<evidence type="ECO:0000313" key="2">
    <source>
        <dbReference type="EMBL" id="QCD90057.1"/>
    </source>
</evidence>
<dbReference type="PANTHER" id="PTHR33499">
    <property type="entry name" value="OS12G0282400 PROTEIN-RELATED"/>
    <property type="match status" value="1"/>
</dbReference>
<dbReference type="PANTHER" id="PTHR33499:SF43">
    <property type="entry name" value="TRANSPOSASE, PTTA_EN_SPM, PLANT"/>
    <property type="match status" value="1"/>
</dbReference>
<proteinExistence type="predicted"/>
<gene>
    <name evidence="2" type="ORF">DEO72_LG4g1009</name>
</gene>
<accession>A0A4D6LNB6</accession>
<feature type="coiled-coil region" evidence="1">
    <location>
        <begin position="317"/>
        <end position="351"/>
    </location>
</feature>
<dbReference type="AlphaFoldDB" id="A0A4D6LNB6"/>
<keyword evidence="3" id="KW-1185">Reference proteome</keyword>
<name>A0A4D6LNB6_VIGUN</name>
<dbReference type="InterPro" id="IPR004252">
    <property type="entry name" value="Probable_transposase_24"/>
</dbReference>
<evidence type="ECO:0000313" key="3">
    <source>
        <dbReference type="Proteomes" id="UP000501690"/>
    </source>
</evidence>
<keyword evidence="1" id="KW-0175">Coiled coil</keyword>
<reference evidence="2 3" key="1">
    <citation type="submission" date="2019-04" db="EMBL/GenBank/DDBJ databases">
        <title>An improved genome assembly and genetic linkage map for asparagus bean, Vigna unguiculata ssp. sesquipedialis.</title>
        <authorList>
            <person name="Xia Q."/>
            <person name="Zhang R."/>
            <person name="Dong Y."/>
        </authorList>
    </citation>
    <scope>NUCLEOTIDE SEQUENCE [LARGE SCALE GENOMIC DNA]</scope>
    <source>
        <tissue evidence="2">Leaf</tissue>
    </source>
</reference>
<dbReference type="Pfam" id="PF03004">
    <property type="entry name" value="Transposase_24"/>
    <property type="match status" value="1"/>
</dbReference>
<evidence type="ECO:0000256" key="1">
    <source>
        <dbReference type="SAM" id="Coils"/>
    </source>
</evidence>
<dbReference type="EMBL" id="CP039348">
    <property type="protein sequence ID" value="QCD90057.1"/>
    <property type="molecule type" value="Genomic_DNA"/>
</dbReference>
<sequence length="404" mass="47315">MSKYEEERLKRIAENKARLEALGLPCLAYPFKSLTQNIKKKKEKERVEHVVKKRRGHTINSKFPKKREKLMVLGKCFDIQFPPPYFKLCGKHAKYFKAVCLRQKAPLQVMTWKDICDDDLIAMWKHMKDAFGLVEENKEYAMKQLQKQFRNKHHHLYQAYLQKKGRPHDVPPEDWNWLIHNKWNDSKFKERSLKNKASRSKQEIKSVIGTKSIIQKAYEMKEELGSDEWPSAIDVWKATRMRVDGTWCIPNGEEIMDNLKNVGEVYGEEIEKAHIPMVKHFQFVLGTKPSHSQGQGNISLAKRHVDKQLFQSQIHNAQDLELEVLKLSNIIQKQEETNMQLQGELQSQRELLQVQELTMKSQQDKMKQEIEVEMKQQMNTLLGGLSFSGVSNPLSISFNKDQNL</sequence>
<dbReference type="Proteomes" id="UP000501690">
    <property type="component" value="Linkage Group LG4"/>
</dbReference>